<comment type="caution">
    <text evidence="2">The sequence shown here is derived from an EMBL/GenBank/DDBJ whole genome shotgun (WGS) entry which is preliminary data.</text>
</comment>
<organism evidence="2 3">
    <name type="scientific">Sphingomonas tagetis</name>
    <dbReference type="NCBI Taxonomy" id="2949092"/>
    <lineage>
        <taxon>Bacteria</taxon>
        <taxon>Pseudomonadati</taxon>
        <taxon>Pseudomonadota</taxon>
        <taxon>Alphaproteobacteria</taxon>
        <taxon>Sphingomonadales</taxon>
        <taxon>Sphingomonadaceae</taxon>
        <taxon>Sphingomonas</taxon>
    </lineage>
</organism>
<dbReference type="Gene3D" id="3.10.450.160">
    <property type="entry name" value="inner membrane protein cigr"/>
    <property type="match status" value="1"/>
</dbReference>
<feature type="compositionally biased region" description="Basic and acidic residues" evidence="1">
    <location>
        <begin position="47"/>
        <end position="107"/>
    </location>
</feature>
<evidence type="ECO:0000313" key="3">
    <source>
        <dbReference type="Proteomes" id="UP001139451"/>
    </source>
</evidence>
<dbReference type="Pfam" id="PF11776">
    <property type="entry name" value="RcnB"/>
    <property type="match status" value="1"/>
</dbReference>
<keyword evidence="3" id="KW-1185">Reference proteome</keyword>
<evidence type="ECO:0000256" key="1">
    <source>
        <dbReference type="SAM" id="MobiDB-lite"/>
    </source>
</evidence>
<dbReference type="AlphaFoldDB" id="A0A9X2KM12"/>
<dbReference type="EMBL" id="JAMLDX010000008">
    <property type="protein sequence ID" value="MCP3731187.1"/>
    <property type="molecule type" value="Genomic_DNA"/>
</dbReference>
<evidence type="ECO:0000313" key="2">
    <source>
        <dbReference type="EMBL" id="MCP3731187.1"/>
    </source>
</evidence>
<protein>
    <submittedName>
        <fullName evidence="2">RcnB family protein</fullName>
    </submittedName>
</protein>
<dbReference type="RefSeq" id="WP_254293541.1">
    <property type="nucleotide sequence ID" value="NZ_JAMLDX010000008.1"/>
</dbReference>
<feature type="region of interest" description="Disordered" evidence="1">
    <location>
        <begin position="44"/>
        <end position="118"/>
    </location>
</feature>
<reference evidence="2" key="1">
    <citation type="submission" date="2022-05" db="EMBL/GenBank/DDBJ databases">
        <title>Sphingomonas sp. strain MG17 Genome sequencing and assembly.</title>
        <authorList>
            <person name="Kim I."/>
        </authorList>
    </citation>
    <scope>NUCLEOTIDE SEQUENCE</scope>
    <source>
        <strain evidence="2">MG17</strain>
    </source>
</reference>
<dbReference type="InterPro" id="IPR024572">
    <property type="entry name" value="RcnB"/>
</dbReference>
<accession>A0A9X2KM12</accession>
<gene>
    <name evidence="2" type="ORF">M9978_12180</name>
</gene>
<dbReference type="Proteomes" id="UP001139451">
    <property type="component" value="Unassembled WGS sequence"/>
</dbReference>
<name>A0A9X2KM12_9SPHN</name>
<proteinExistence type="predicted"/>
<sequence length="177" mass="20418">MSVDAIAAWRLSSQIPFPTAQVQNMSRLLIAALLAGISLAGTASAQSEREIRKDERAVETKQEQLVEARDRSDPKDVQEAREDLRDARQELREDRRDQKTSRYEAPYRDWSQSTPAMGSRLRPKFYGTRYVISNPEAYQLGSLARNQRWIRYGDDVLLVNIRSGRVAAVFPRRYRDM</sequence>